<evidence type="ECO:0000313" key="2">
    <source>
        <dbReference type="EMBL" id="UUC20523.1"/>
    </source>
</evidence>
<dbReference type="RefSeq" id="WP_256381986.1">
    <property type="nucleotide sequence ID" value="NZ_CP101700.1"/>
</dbReference>
<keyword evidence="1" id="KW-1133">Transmembrane helix</keyword>
<dbReference type="Proteomes" id="UP001058744">
    <property type="component" value="Chromosome"/>
</dbReference>
<accession>A0AAJ5IPN8</accession>
<organism evidence="2 3">
    <name type="scientific">Pseudomonas asiatica</name>
    <dbReference type="NCBI Taxonomy" id="2219225"/>
    <lineage>
        <taxon>Bacteria</taxon>
        <taxon>Pseudomonadati</taxon>
        <taxon>Pseudomonadota</taxon>
        <taxon>Gammaproteobacteria</taxon>
        <taxon>Pseudomonadales</taxon>
        <taxon>Pseudomonadaceae</taxon>
        <taxon>Pseudomonas</taxon>
    </lineage>
</organism>
<feature type="transmembrane region" description="Helical" evidence="1">
    <location>
        <begin position="453"/>
        <end position="473"/>
    </location>
</feature>
<keyword evidence="1" id="KW-0812">Transmembrane</keyword>
<proteinExistence type="predicted"/>
<evidence type="ECO:0000256" key="1">
    <source>
        <dbReference type="SAM" id="Phobius"/>
    </source>
</evidence>
<reference evidence="2" key="1">
    <citation type="submission" date="2022-07" db="EMBL/GenBank/DDBJ databases">
        <title>Complete genome of MD9.</title>
        <authorList>
            <person name="Cao G."/>
        </authorList>
    </citation>
    <scope>NUCLEOTIDE SEQUENCE</scope>
    <source>
        <strain evidence="2">MD9</strain>
    </source>
</reference>
<gene>
    <name evidence="2" type="ORF">NOV18_08595</name>
</gene>
<name>A0AAJ5IPN8_9PSED</name>
<evidence type="ECO:0000313" key="3">
    <source>
        <dbReference type="Proteomes" id="UP001058744"/>
    </source>
</evidence>
<dbReference type="AlphaFoldDB" id="A0AAJ5IPN8"/>
<feature type="transmembrane region" description="Helical" evidence="1">
    <location>
        <begin position="534"/>
        <end position="551"/>
    </location>
</feature>
<feature type="transmembrane region" description="Helical" evidence="1">
    <location>
        <begin position="494"/>
        <end position="514"/>
    </location>
</feature>
<protein>
    <submittedName>
        <fullName evidence="2">Uncharacterized protein</fullName>
    </submittedName>
</protein>
<dbReference type="EMBL" id="CP101700">
    <property type="protein sequence ID" value="UUC20523.1"/>
    <property type="molecule type" value="Genomic_DNA"/>
</dbReference>
<keyword evidence="1" id="KW-0472">Membrane</keyword>
<sequence>MSFFKGKFDSISDKLSEVVTSSKEALSDAADRTVDYSSRVSKGISNVCDNTKEIFDEIVWAAESTSVVVSAKEQLVLISDGTKEKYLGITSATSAYYYSSTERVKDYASFSTEKVSTFFTKTFEIDKETDQIVAEIQGKLPARPKDVDDIFEQTKKEALRRAIAAFCLSPIMSGLDQSNEAKYSNLSTEYKDFKKENNLHDNANFAALDKERESARFAPGRRDIGEPAYSTLENGYDSTASNRLDPYATDIEHIIPKSEIYNDFLLRLATNDDGIIESMNYSENLIFADQSLNRSKGDIDLKQYIADRGRRDPDNPDQLTFTIGESNREVTISEKDALARYDQAKEKMAAMRLDALKEVGLATASAGVRMAAQQVVGLIVAETADIFVDEIKDITQKGLITDKKGVMEGLEERRANLLAKLSARFEERDITRRAREAGIEGGVAGVLSALPQILISMIVKLPALVLSVIRECTLSTVRCVRVMLSNAEDKYGQIAVVLFGAASTLIGLYVANIISKALLKVPLLNLFNGSVADVLAGVLVTAVPLAAIYVFDQNKAKFVFGSIGKDKQLA</sequence>